<comment type="pathway">
    <text evidence="2">Carbohydrate acid metabolism; 2-dehydro-3-deoxy-D-gluconate degradation; D-glyceraldehyde 3-phosphate and pyruvate from 2-dehydro-3-deoxy-D-gluconate: step 2/2.</text>
</comment>
<dbReference type="FunCoup" id="A0A371RJI1">
    <property type="interactions" value="249"/>
</dbReference>
<evidence type="ECO:0000256" key="3">
    <source>
        <dbReference type="ARBA" id="ARBA00006906"/>
    </source>
</evidence>
<dbReference type="Pfam" id="PF01081">
    <property type="entry name" value="Aldolase"/>
    <property type="match status" value="1"/>
</dbReference>
<evidence type="ECO:0000256" key="4">
    <source>
        <dbReference type="ARBA" id="ARBA00011233"/>
    </source>
</evidence>
<evidence type="ECO:0000313" key="9">
    <source>
        <dbReference type="EMBL" id="RFB05614.1"/>
    </source>
</evidence>
<comment type="caution">
    <text evidence="9">The sequence shown here is derived from an EMBL/GenBank/DDBJ whole genome shotgun (WGS) entry which is preliminary data.</text>
</comment>
<dbReference type="AlphaFoldDB" id="A0A371RJI1"/>
<dbReference type="InterPro" id="IPR031337">
    <property type="entry name" value="KDPG/KHG_AS_1"/>
</dbReference>
<accession>A0A371RJI1</accession>
<proteinExistence type="inferred from homology"/>
<evidence type="ECO:0000256" key="2">
    <source>
        <dbReference type="ARBA" id="ARBA00004736"/>
    </source>
</evidence>
<dbReference type="NCBIfam" id="NF004325">
    <property type="entry name" value="PRK05718.1"/>
    <property type="match status" value="1"/>
</dbReference>
<evidence type="ECO:0000256" key="6">
    <source>
        <dbReference type="ARBA" id="ARBA00023239"/>
    </source>
</evidence>
<keyword evidence="8" id="KW-0119">Carbohydrate metabolism</keyword>
<dbReference type="NCBIfam" id="TIGR01182">
    <property type="entry name" value="eda"/>
    <property type="match status" value="1"/>
</dbReference>
<dbReference type="InParanoid" id="A0A371RJI1"/>
<keyword evidence="6" id="KW-0456">Lyase</keyword>
<evidence type="ECO:0000256" key="5">
    <source>
        <dbReference type="ARBA" id="ARBA00013063"/>
    </source>
</evidence>
<dbReference type="CDD" id="cd00452">
    <property type="entry name" value="KDPG_aldolase"/>
    <property type="match status" value="1"/>
</dbReference>
<dbReference type="PANTHER" id="PTHR30246">
    <property type="entry name" value="2-KETO-3-DEOXY-6-PHOSPHOGLUCONATE ALDOLASE"/>
    <property type="match status" value="1"/>
</dbReference>
<evidence type="ECO:0000256" key="8">
    <source>
        <dbReference type="ARBA" id="ARBA00023277"/>
    </source>
</evidence>
<protein>
    <recommendedName>
        <fullName evidence="5">2-dehydro-3-deoxy-phosphogluconate aldolase</fullName>
        <ecNumber evidence="5">4.1.2.14</ecNumber>
    </recommendedName>
</protein>
<dbReference type="SUPFAM" id="SSF51569">
    <property type="entry name" value="Aldolase"/>
    <property type="match status" value="1"/>
</dbReference>
<dbReference type="PROSITE" id="PS00159">
    <property type="entry name" value="ALDOLASE_KDPG_KHG_1"/>
    <property type="match status" value="1"/>
</dbReference>
<name>A0A371RJI1_9PROT</name>
<dbReference type="PROSITE" id="PS00160">
    <property type="entry name" value="ALDOLASE_KDPG_KHG_2"/>
    <property type="match status" value="1"/>
</dbReference>
<dbReference type="Gene3D" id="3.20.20.70">
    <property type="entry name" value="Aldolase class I"/>
    <property type="match status" value="1"/>
</dbReference>
<dbReference type="RefSeq" id="WP_116392248.1">
    <property type="nucleotide sequence ID" value="NZ_QUQO01000001.1"/>
</dbReference>
<dbReference type="InterPro" id="IPR031338">
    <property type="entry name" value="KDPG/KHG_AS_2"/>
</dbReference>
<evidence type="ECO:0000313" key="10">
    <source>
        <dbReference type="Proteomes" id="UP000264589"/>
    </source>
</evidence>
<keyword evidence="10" id="KW-1185">Reference proteome</keyword>
<evidence type="ECO:0000256" key="1">
    <source>
        <dbReference type="ARBA" id="ARBA00000654"/>
    </source>
</evidence>
<gene>
    <name evidence="9" type="ORF">DX908_10260</name>
</gene>
<sequence length="212" mass="21779">MSNQAAAIDHLLGSTRVMPVVVIDDADKAVPLAEALLEGGISAIEITLRTDAALDAVRRIKGSLPDMVVGTGTVLSPTHLKQSLDAGAVFAVSPGLTPRLAEAAITLIDDIPLLPGTAGASDVMAAMEFGFERLKFFPAEAAGGLPMIKSLASPLQATKFCPTGGISEKTAPDYLAQDNVFCVGGSWLTPKAAIADGDWAEITRIAKAAAAI</sequence>
<comment type="subunit">
    <text evidence="4">Homotrimer.</text>
</comment>
<dbReference type="InterPro" id="IPR013785">
    <property type="entry name" value="Aldolase_TIM"/>
</dbReference>
<dbReference type="PANTHER" id="PTHR30246:SF1">
    <property type="entry name" value="2-DEHYDRO-3-DEOXY-6-PHOSPHOGALACTONATE ALDOLASE-RELATED"/>
    <property type="match status" value="1"/>
</dbReference>
<organism evidence="9 10">
    <name type="scientific">Parvularcula marina</name>
    <dbReference type="NCBI Taxonomy" id="2292771"/>
    <lineage>
        <taxon>Bacteria</taxon>
        <taxon>Pseudomonadati</taxon>
        <taxon>Pseudomonadota</taxon>
        <taxon>Alphaproteobacteria</taxon>
        <taxon>Parvularculales</taxon>
        <taxon>Parvularculaceae</taxon>
        <taxon>Parvularcula</taxon>
    </lineage>
</organism>
<comment type="similarity">
    <text evidence="3">Belongs to the KHG/KDPG aldolase family.</text>
</comment>
<keyword evidence="7" id="KW-0704">Schiff base</keyword>
<dbReference type="GO" id="GO:0008675">
    <property type="term" value="F:2-dehydro-3-deoxy-phosphogluconate aldolase activity"/>
    <property type="evidence" value="ECO:0007669"/>
    <property type="project" value="UniProtKB-EC"/>
</dbReference>
<comment type="catalytic activity">
    <reaction evidence="1">
        <text>2-dehydro-3-deoxy-6-phospho-D-gluconate = D-glyceraldehyde 3-phosphate + pyruvate</text>
        <dbReference type="Rhea" id="RHEA:17089"/>
        <dbReference type="ChEBI" id="CHEBI:15361"/>
        <dbReference type="ChEBI" id="CHEBI:57569"/>
        <dbReference type="ChEBI" id="CHEBI:59776"/>
        <dbReference type="EC" id="4.1.2.14"/>
    </reaction>
</comment>
<dbReference type="InterPro" id="IPR000887">
    <property type="entry name" value="Aldlse_KDPG_KHG"/>
</dbReference>
<reference evidence="9 10" key="1">
    <citation type="submission" date="2018-08" db="EMBL/GenBank/DDBJ databases">
        <title>Parvularcula sp. SM1705, isolated from surface water of the South Sea China.</title>
        <authorList>
            <person name="Sun L."/>
        </authorList>
    </citation>
    <scope>NUCLEOTIDE SEQUENCE [LARGE SCALE GENOMIC DNA]</scope>
    <source>
        <strain evidence="9 10">SM1705</strain>
    </source>
</reference>
<dbReference type="Proteomes" id="UP000264589">
    <property type="component" value="Unassembled WGS sequence"/>
</dbReference>
<dbReference type="EMBL" id="QUQO01000001">
    <property type="protein sequence ID" value="RFB05614.1"/>
    <property type="molecule type" value="Genomic_DNA"/>
</dbReference>
<dbReference type="OrthoDB" id="9805177at2"/>
<dbReference type="EC" id="4.1.2.14" evidence="5"/>
<evidence type="ECO:0000256" key="7">
    <source>
        <dbReference type="ARBA" id="ARBA00023270"/>
    </source>
</evidence>